<dbReference type="InterPro" id="IPR001017">
    <property type="entry name" value="DH_E1"/>
</dbReference>
<dbReference type="GO" id="GO:0003863">
    <property type="term" value="F:branched-chain 2-oxo acid dehydrogenase activity"/>
    <property type="evidence" value="ECO:0007669"/>
    <property type="project" value="UniProtKB-EC"/>
</dbReference>
<gene>
    <name evidence="6" type="ORF">LREN565_0267</name>
</gene>
<evidence type="ECO:0000256" key="1">
    <source>
        <dbReference type="ARBA" id="ARBA00001964"/>
    </source>
</evidence>
<dbReference type="InterPro" id="IPR050771">
    <property type="entry name" value="Alpha-ketoacid_DH_E1_comp"/>
</dbReference>
<comment type="catalytic activity">
    <reaction evidence="4">
        <text>N(6)-[(R)-lipoyl]-L-lysyl-[protein] + 3-methyl-2-oxobutanoate + H(+) = N(6)-[(R)-S(8)-2-methylpropanoyldihydrolipoyl]-L-lysyl-[protein] + CO2</text>
        <dbReference type="Rhea" id="RHEA:13457"/>
        <dbReference type="Rhea" id="RHEA-COMP:10474"/>
        <dbReference type="Rhea" id="RHEA-COMP:10497"/>
        <dbReference type="ChEBI" id="CHEBI:11851"/>
        <dbReference type="ChEBI" id="CHEBI:15378"/>
        <dbReference type="ChEBI" id="CHEBI:16526"/>
        <dbReference type="ChEBI" id="CHEBI:83099"/>
        <dbReference type="ChEBI" id="CHEBI:83142"/>
        <dbReference type="EC" id="1.2.4.4"/>
    </reaction>
</comment>
<evidence type="ECO:0000256" key="4">
    <source>
        <dbReference type="RuleBase" id="RU365014"/>
    </source>
</evidence>
<feature type="domain" description="Dehydrogenase E1 component" evidence="5">
    <location>
        <begin position="20"/>
        <end position="318"/>
    </location>
</feature>
<evidence type="ECO:0000259" key="5">
    <source>
        <dbReference type="Pfam" id="PF00676"/>
    </source>
</evidence>
<dbReference type="EMBL" id="LT634362">
    <property type="protein sequence ID" value="SFZ87154.1"/>
    <property type="molecule type" value="Genomic_DNA"/>
</dbReference>
<comment type="function">
    <text evidence="4">The branched-chain alpha-keto dehydrogenase complex catalyzes the overall conversion of alpha-keto acids to acyl-CoA and CO(2). It contains multiple copies of three enzymatic components: branched-chain alpha-keto acid decarboxylase (E1), lipoamide acyltransferase (E2) and lipoamide dehydrogenase (E3).</text>
</comment>
<dbReference type="InterPro" id="IPR029061">
    <property type="entry name" value="THDP-binding"/>
</dbReference>
<dbReference type="PANTHER" id="PTHR43380:SF1">
    <property type="entry name" value="2-OXOISOVALERATE DEHYDROGENASE SUBUNIT ALPHA, MITOCHONDRIAL"/>
    <property type="match status" value="1"/>
</dbReference>
<dbReference type="EC" id="1.2.4.4" evidence="4"/>
<protein>
    <recommendedName>
        <fullName evidence="4">2-oxoisovalerate dehydrogenase subunit alpha</fullName>
        <ecNumber evidence="4">1.2.4.4</ecNumber>
    </recommendedName>
    <alternativeName>
        <fullName evidence="4">Branched-chain alpha-keto acid dehydrogenase E1 component alpha chain</fullName>
    </alternativeName>
</protein>
<dbReference type="AlphaFoldDB" id="A0A1K2I483"/>
<accession>A0A1K2I483</accession>
<keyword evidence="3 4" id="KW-0786">Thiamine pyrophosphate</keyword>
<organism evidence="6">
    <name type="scientific">Loigolactobacillus rennini</name>
    <dbReference type="NCBI Taxonomy" id="238013"/>
    <lineage>
        <taxon>Bacteria</taxon>
        <taxon>Bacillati</taxon>
        <taxon>Bacillota</taxon>
        <taxon>Bacilli</taxon>
        <taxon>Lactobacillales</taxon>
        <taxon>Lactobacillaceae</taxon>
        <taxon>Loigolactobacillus</taxon>
    </lineage>
</organism>
<sequence>MKTLAASKLGKDDLIATYRLIKLGRRLDERLWQLNRIGKVAFHISGQGSEVAQAAMIKAFNTKRDYFLPYYRDMTAAMGWGVTAEQIMAGSLGKAADPSSHGRQMPNHYGSVAHRIVSFGSTVTTQYLLATGVAYAALLDHKDYVTLVTTGEGSTAQGDFHEALNIASIKKLPVVFAIENNGYAISTPNREEFAVKQLAERGKAYNMPAETVDGHDFTATYQAFAKAVSRAEKGKGPTLIEVMVDRLTGHSSDDNQNVYRSKEEMAALKENDNVPLFEKQLSEEKILTPAEIADIDAEIKEMVNQATQAAEKLPAPAAETLLDHVYA</sequence>
<dbReference type="SUPFAM" id="SSF52518">
    <property type="entry name" value="Thiamin diphosphate-binding fold (THDP-binding)"/>
    <property type="match status" value="1"/>
</dbReference>
<comment type="cofactor">
    <cofactor evidence="1 4">
        <name>thiamine diphosphate</name>
        <dbReference type="ChEBI" id="CHEBI:58937"/>
    </cofactor>
</comment>
<evidence type="ECO:0000256" key="2">
    <source>
        <dbReference type="ARBA" id="ARBA00023002"/>
    </source>
</evidence>
<name>A0A1K2I483_9LACO</name>
<dbReference type="Pfam" id="PF00676">
    <property type="entry name" value="E1_dh"/>
    <property type="match status" value="1"/>
</dbReference>
<dbReference type="PANTHER" id="PTHR43380">
    <property type="entry name" value="2-OXOISOVALERATE DEHYDROGENASE SUBUNIT ALPHA, MITOCHONDRIAL"/>
    <property type="match status" value="1"/>
</dbReference>
<evidence type="ECO:0000256" key="3">
    <source>
        <dbReference type="ARBA" id="ARBA00023052"/>
    </source>
</evidence>
<reference evidence="6" key="1">
    <citation type="submission" date="2016-11" db="EMBL/GenBank/DDBJ databases">
        <authorList>
            <person name="Jaros S."/>
            <person name="Januszkiewicz K."/>
            <person name="Wedrychowicz H."/>
        </authorList>
    </citation>
    <scope>NUCLEOTIDE SEQUENCE</scope>
    <source>
        <strain evidence="6">ACA-DC 565</strain>
    </source>
</reference>
<evidence type="ECO:0000313" key="6">
    <source>
        <dbReference type="EMBL" id="SFZ87154.1"/>
    </source>
</evidence>
<keyword evidence="2 4" id="KW-0560">Oxidoreductase</keyword>
<dbReference type="CDD" id="cd02000">
    <property type="entry name" value="TPP_E1_PDC_ADC_BCADC"/>
    <property type="match status" value="1"/>
</dbReference>
<dbReference type="Gene3D" id="3.40.50.970">
    <property type="match status" value="1"/>
</dbReference>
<dbReference type="GO" id="GO:0009083">
    <property type="term" value="P:branched-chain amino acid catabolic process"/>
    <property type="evidence" value="ECO:0007669"/>
    <property type="project" value="TreeGrafter"/>
</dbReference>
<proteinExistence type="inferred from homology"/>
<comment type="similarity">
    <text evidence="4">Belongs to the BCKDHA family.</text>
</comment>